<sequence>MSPFQTSSEWTTEDAEDDTMFLVEIFQNLKQFEEIQEDNDGENQTSEYYFIRIRPSDGILFEKDCTSGKILQRFDLKVLQRFERIEGKNSSQQQLAVVKLCFDTVVNLKKERIYKFSDQKSLNDFVENYLSKFVPTDTQTIPQTKTIESKTINADENQSKPKNRLYYLCLCCGQRSNRIVADCQKCGR</sequence>
<dbReference type="InterPro" id="IPR057292">
    <property type="entry name" value="PH_S11IP"/>
</dbReference>
<dbReference type="Proteomes" id="UP000616769">
    <property type="component" value="Unassembled WGS sequence"/>
</dbReference>
<gene>
    <name evidence="2" type="ORF">QR98_0075320</name>
</gene>
<name>A0A132ADK1_SARSC</name>
<comment type="caution">
    <text evidence="2">The sequence shown here is derived from an EMBL/GenBank/DDBJ whole genome shotgun (WGS) entry which is preliminary data.</text>
</comment>
<dbReference type="VEuPathDB" id="VectorBase:SSCA006185"/>
<organism evidence="2 3">
    <name type="scientific">Sarcoptes scabiei</name>
    <name type="common">Itch mite</name>
    <name type="synonym">Acarus scabiei</name>
    <dbReference type="NCBI Taxonomy" id="52283"/>
    <lineage>
        <taxon>Eukaryota</taxon>
        <taxon>Metazoa</taxon>
        <taxon>Ecdysozoa</taxon>
        <taxon>Arthropoda</taxon>
        <taxon>Chelicerata</taxon>
        <taxon>Arachnida</taxon>
        <taxon>Acari</taxon>
        <taxon>Acariformes</taxon>
        <taxon>Sarcoptiformes</taxon>
        <taxon>Astigmata</taxon>
        <taxon>Psoroptidia</taxon>
        <taxon>Sarcoptoidea</taxon>
        <taxon>Sarcoptidae</taxon>
        <taxon>Sarcoptinae</taxon>
        <taxon>Sarcoptes</taxon>
    </lineage>
</organism>
<evidence type="ECO:0000313" key="3">
    <source>
        <dbReference type="Proteomes" id="UP000616769"/>
    </source>
</evidence>
<accession>A0A132ADK1</accession>
<dbReference type="OrthoDB" id="7451790at2759"/>
<dbReference type="AlphaFoldDB" id="A0A132ADK1"/>
<proteinExistence type="predicted"/>
<dbReference type="EMBL" id="JXLN01013004">
    <property type="protein sequence ID" value="KPM09003.1"/>
    <property type="molecule type" value="Genomic_DNA"/>
</dbReference>
<evidence type="ECO:0000313" key="2">
    <source>
        <dbReference type="EMBL" id="KPM09003.1"/>
    </source>
</evidence>
<dbReference type="Pfam" id="PF25357">
    <property type="entry name" value="PH_S11IP"/>
    <property type="match status" value="1"/>
</dbReference>
<protein>
    <recommendedName>
        <fullName evidence="1">Serine/threonine-protein kinase 11-interacting protein PH domain-containing protein</fullName>
    </recommendedName>
</protein>
<evidence type="ECO:0000259" key="1">
    <source>
        <dbReference type="Pfam" id="PF25357"/>
    </source>
</evidence>
<feature type="domain" description="Serine/threonine-protein kinase 11-interacting protein PH" evidence="1">
    <location>
        <begin position="40"/>
        <end position="121"/>
    </location>
</feature>
<reference evidence="2 3" key="1">
    <citation type="journal article" date="2015" name="Parasit. Vectors">
        <title>Draft genome of the scabies mite.</title>
        <authorList>
            <person name="Rider S.D.Jr."/>
            <person name="Morgan M.S."/>
            <person name="Arlian L.G."/>
        </authorList>
    </citation>
    <scope>NUCLEOTIDE SEQUENCE [LARGE SCALE GENOMIC DNA]</scope>
    <source>
        <strain evidence="2">Arlian Lab</strain>
    </source>
</reference>